<dbReference type="EMBL" id="CAADIW010000060">
    <property type="protein sequence ID" value="VFS43632.1"/>
    <property type="molecule type" value="Genomic_DNA"/>
</dbReference>
<name>A0A484Z561_9ENTR</name>
<reference evidence="1 2" key="1">
    <citation type="submission" date="2019-03" db="EMBL/GenBank/DDBJ databases">
        <authorList>
            <consortium name="Pathogen Informatics"/>
        </authorList>
    </citation>
    <scope>NUCLEOTIDE SEQUENCE [LARGE SCALE GENOMIC DNA]</scope>
    <source>
        <strain evidence="1 2">NCTC12126</strain>
    </source>
</reference>
<gene>
    <name evidence="1" type="ORF">NCTC12126_04890</name>
</gene>
<protein>
    <submittedName>
        <fullName evidence="1">Putative inner membrane protein</fullName>
    </submittedName>
</protein>
<sequence>MDIQQEINIRILEGLNQQEIKLALPSMVLHAPWMDAVDEAPAQRLSEA</sequence>
<evidence type="ECO:0000313" key="1">
    <source>
        <dbReference type="EMBL" id="VFS43632.1"/>
    </source>
</evidence>
<dbReference type="AlphaFoldDB" id="A0A484Z561"/>
<dbReference type="Proteomes" id="UP000351155">
    <property type="component" value="Unassembled WGS sequence"/>
</dbReference>
<organism evidence="1 2">
    <name type="scientific">Enterobacter cancerogenus</name>
    <dbReference type="NCBI Taxonomy" id="69218"/>
    <lineage>
        <taxon>Bacteria</taxon>
        <taxon>Pseudomonadati</taxon>
        <taxon>Pseudomonadota</taxon>
        <taxon>Gammaproteobacteria</taxon>
        <taxon>Enterobacterales</taxon>
        <taxon>Enterobacteriaceae</taxon>
        <taxon>Enterobacter</taxon>
        <taxon>Enterobacter cloacae complex</taxon>
    </lineage>
</organism>
<evidence type="ECO:0000313" key="2">
    <source>
        <dbReference type="Proteomes" id="UP000351155"/>
    </source>
</evidence>
<proteinExistence type="predicted"/>
<accession>A0A484Z561</accession>